<name>A0A3Q7G2C3_SOLLC</name>
<evidence type="ECO:0000256" key="1">
    <source>
        <dbReference type="SAM" id="Phobius"/>
    </source>
</evidence>
<keyword evidence="1" id="KW-0472">Membrane</keyword>
<dbReference type="PaxDb" id="4081-Solyc04g025770.1.1"/>
<proteinExistence type="predicted"/>
<keyword evidence="1" id="KW-1133">Transmembrane helix</keyword>
<dbReference type="AlphaFoldDB" id="A0A3Q7G2C3"/>
<organism evidence="2">
    <name type="scientific">Solanum lycopersicum</name>
    <name type="common">Tomato</name>
    <name type="synonym">Lycopersicon esculentum</name>
    <dbReference type="NCBI Taxonomy" id="4081"/>
    <lineage>
        <taxon>Eukaryota</taxon>
        <taxon>Viridiplantae</taxon>
        <taxon>Streptophyta</taxon>
        <taxon>Embryophyta</taxon>
        <taxon>Tracheophyta</taxon>
        <taxon>Spermatophyta</taxon>
        <taxon>Magnoliopsida</taxon>
        <taxon>eudicotyledons</taxon>
        <taxon>Gunneridae</taxon>
        <taxon>Pentapetalae</taxon>
        <taxon>asterids</taxon>
        <taxon>lamiids</taxon>
        <taxon>Solanales</taxon>
        <taxon>Solanaceae</taxon>
        <taxon>Solanoideae</taxon>
        <taxon>Solaneae</taxon>
        <taxon>Solanum</taxon>
        <taxon>Solanum subgen. Lycopersicon</taxon>
    </lineage>
</organism>
<feature type="transmembrane region" description="Helical" evidence="1">
    <location>
        <begin position="23"/>
        <end position="50"/>
    </location>
</feature>
<sequence length="82" mass="9334">MEFVVVTAATPRQRKHNSSPKSIFVFSNLGYVSSSASLTFSFLNFLYYLLCQSNSQSSSSLAQSVDNLFVQLFQYYLFRNPI</sequence>
<evidence type="ECO:0000313" key="2">
    <source>
        <dbReference type="EnsemblPlants" id="Solyc04g025770.1.1.1"/>
    </source>
</evidence>
<keyword evidence="3" id="KW-1185">Reference proteome</keyword>
<dbReference type="Proteomes" id="UP000004994">
    <property type="component" value="Chromosome 4"/>
</dbReference>
<dbReference type="EnsemblPlants" id="Solyc04g025770.1.1">
    <property type="protein sequence ID" value="Solyc04g025770.1.1.1"/>
    <property type="gene ID" value="Solyc04g025770.1"/>
</dbReference>
<dbReference type="InParanoid" id="A0A3Q7G2C3"/>
<reference evidence="2" key="2">
    <citation type="submission" date="2019-01" db="UniProtKB">
        <authorList>
            <consortium name="EnsemblPlants"/>
        </authorList>
    </citation>
    <scope>IDENTIFICATION</scope>
    <source>
        <strain evidence="2">cv. Heinz 1706</strain>
    </source>
</reference>
<dbReference type="Gramene" id="Solyc04g025770.1.1">
    <property type="protein sequence ID" value="Solyc04g025770.1.1.1"/>
    <property type="gene ID" value="Solyc04g025770.1"/>
</dbReference>
<protein>
    <submittedName>
        <fullName evidence="2">Uncharacterized protein</fullName>
    </submittedName>
</protein>
<reference evidence="2" key="1">
    <citation type="journal article" date="2012" name="Nature">
        <title>The tomato genome sequence provides insights into fleshy fruit evolution.</title>
        <authorList>
            <consortium name="Tomato Genome Consortium"/>
        </authorList>
    </citation>
    <scope>NUCLEOTIDE SEQUENCE [LARGE SCALE GENOMIC DNA]</scope>
    <source>
        <strain evidence="2">cv. Heinz 1706</strain>
    </source>
</reference>
<keyword evidence="1" id="KW-0812">Transmembrane</keyword>
<accession>A0A3Q7G2C3</accession>
<evidence type="ECO:0000313" key="3">
    <source>
        <dbReference type="Proteomes" id="UP000004994"/>
    </source>
</evidence>